<accession>X0TRH4</accession>
<gene>
    <name evidence="1" type="ORF">S01H1_19699</name>
</gene>
<organism evidence="1">
    <name type="scientific">marine sediment metagenome</name>
    <dbReference type="NCBI Taxonomy" id="412755"/>
    <lineage>
        <taxon>unclassified sequences</taxon>
        <taxon>metagenomes</taxon>
        <taxon>ecological metagenomes</taxon>
    </lineage>
</organism>
<name>X0TRH4_9ZZZZ</name>
<dbReference type="AlphaFoldDB" id="X0TRH4"/>
<reference evidence="1" key="1">
    <citation type="journal article" date="2014" name="Front. Microbiol.">
        <title>High frequency of phylogenetically diverse reductive dehalogenase-homologous genes in deep subseafloor sedimentary metagenomes.</title>
        <authorList>
            <person name="Kawai M."/>
            <person name="Futagami T."/>
            <person name="Toyoda A."/>
            <person name="Takaki Y."/>
            <person name="Nishi S."/>
            <person name="Hori S."/>
            <person name="Arai W."/>
            <person name="Tsubouchi T."/>
            <person name="Morono Y."/>
            <person name="Uchiyama I."/>
            <person name="Ito T."/>
            <person name="Fujiyama A."/>
            <person name="Inagaki F."/>
            <person name="Takami H."/>
        </authorList>
    </citation>
    <scope>NUCLEOTIDE SEQUENCE</scope>
    <source>
        <strain evidence="1">Expedition CK06-06</strain>
    </source>
</reference>
<comment type="caution">
    <text evidence="1">The sequence shown here is derived from an EMBL/GenBank/DDBJ whole genome shotgun (WGS) entry which is preliminary data.</text>
</comment>
<proteinExistence type="predicted"/>
<dbReference type="EMBL" id="BARS01010675">
    <property type="protein sequence ID" value="GAF96168.1"/>
    <property type="molecule type" value="Genomic_DNA"/>
</dbReference>
<protein>
    <submittedName>
        <fullName evidence="1">Uncharacterized protein</fullName>
    </submittedName>
</protein>
<evidence type="ECO:0000313" key="1">
    <source>
        <dbReference type="EMBL" id="GAF96168.1"/>
    </source>
</evidence>
<sequence length="71" mass="8651">MAVREGKAYVYCSNCCYLKYGWQCWNLNNIDINHWKEPKPFVKAEKINEKNECKWYMKSKWYHAIGWGTRP</sequence>